<dbReference type="GO" id="GO:0006310">
    <property type="term" value="P:DNA recombination"/>
    <property type="evidence" value="ECO:0007669"/>
    <property type="project" value="UniProtKB-KW"/>
</dbReference>
<protein>
    <submittedName>
        <fullName evidence="2">Uncharacterized protein</fullName>
    </submittedName>
</protein>
<dbReference type="AlphaFoldDB" id="A0A8S3R9L0"/>
<keyword evidence="3" id="KW-1185">Reference proteome</keyword>
<dbReference type="OrthoDB" id="5975103at2759"/>
<dbReference type="GO" id="GO:0015074">
    <property type="term" value="P:DNA integration"/>
    <property type="evidence" value="ECO:0007669"/>
    <property type="project" value="InterPro"/>
</dbReference>
<dbReference type="SUPFAM" id="SSF56349">
    <property type="entry name" value="DNA breaking-rejoining enzymes"/>
    <property type="match status" value="1"/>
</dbReference>
<sequence length="424" mass="48255">MFAEVSEDDITDLLELKDSKSTKRCITHSLKSFRGFLGEDNEFETFDKPKLNEKLRLFFASLRKTDGNHLQKSTLTNYRYGLTKYLKEHCSIDITKDVQFAGSKDVFKAVVVNLKKKGYASTDHKPPISKEDLQKLYNTNNSSGREYVHKQIDEYDKNHRDEATPDDTVGEARMYARVGNPLCPVLSFKLYLEKLHPALNDFWQRTKDSFDITDTTWYCKAPMGKNSLAVMMPEISEKAKLSRRYTNHSIRATSITAMDEAGIEARHIMRASGHRSEASICSYSKRLSENKQREMSDSLNSILQTNQSDNINHELQSEHAEGDHNITVTTPEAQPLLGLSAAEIEALFSYETTLEEIPVMPMDITVAPQNVCVPDNQNKENSPHPAVSSNVQLSMNNVQLWWNTHTMNLCPNITNSVVNFNIYK</sequence>
<comment type="caution">
    <text evidence="2">The sequence shown here is derived from an EMBL/GenBank/DDBJ whole genome shotgun (WGS) entry which is preliminary data.</text>
</comment>
<dbReference type="PANTHER" id="PTHR21446:SF12">
    <property type="entry name" value="POTASSIUM CHANNEL TETRAMERIZATION DOMAIN CONTAINING 1"/>
    <property type="match status" value="1"/>
</dbReference>
<dbReference type="Gene3D" id="1.10.443.10">
    <property type="entry name" value="Intergrase catalytic core"/>
    <property type="match status" value="1"/>
</dbReference>
<dbReference type="Proteomes" id="UP000683360">
    <property type="component" value="Unassembled WGS sequence"/>
</dbReference>
<dbReference type="InterPro" id="IPR013762">
    <property type="entry name" value="Integrase-like_cat_sf"/>
</dbReference>
<proteinExistence type="predicted"/>
<name>A0A8S3R9L0_MYTED</name>
<dbReference type="EMBL" id="CAJPWZ010000921">
    <property type="protein sequence ID" value="CAG2203509.1"/>
    <property type="molecule type" value="Genomic_DNA"/>
</dbReference>
<dbReference type="GO" id="GO:0003677">
    <property type="term" value="F:DNA binding"/>
    <property type="evidence" value="ECO:0007669"/>
    <property type="project" value="InterPro"/>
</dbReference>
<keyword evidence="1" id="KW-0233">DNA recombination</keyword>
<dbReference type="InterPro" id="IPR052787">
    <property type="entry name" value="MAVS"/>
</dbReference>
<organism evidence="2 3">
    <name type="scientific">Mytilus edulis</name>
    <name type="common">Blue mussel</name>
    <dbReference type="NCBI Taxonomy" id="6550"/>
    <lineage>
        <taxon>Eukaryota</taxon>
        <taxon>Metazoa</taxon>
        <taxon>Spiralia</taxon>
        <taxon>Lophotrochozoa</taxon>
        <taxon>Mollusca</taxon>
        <taxon>Bivalvia</taxon>
        <taxon>Autobranchia</taxon>
        <taxon>Pteriomorphia</taxon>
        <taxon>Mytilida</taxon>
        <taxon>Mytiloidea</taxon>
        <taxon>Mytilidae</taxon>
        <taxon>Mytilinae</taxon>
        <taxon>Mytilus</taxon>
    </lineage>
</organism>
<evidence type="ECO:0000313" key="3">
    <source>
        <dbReference type="Proteomes" id="UP000683360"/>
    </source>
</evidence>
<reference evidence="2" key="1">
    <citation type="submission" date="2021-03" db="EMBL/GenBank/DDBJ databases">
        <authorList>
            <person name="Bekaert M."/>
        </authorList>
    </citation>
    <scope>NUCLEOTIDE SEQUENCE</scope>
</reference>
<dbReference type="InterPro" id="IPR011010">
    <property type="entry name" value="DNA_brk_join_enz"/>
</dbReference>
<evidence type="ECO:0000313" key="2">
    <source>
        <dbReference type="EMBL" id="CAG2203509.1"/>
    </source>
</evidence>
<accession>A0A8S3R9L0</accession>
<gene>
    <name evidence="2" type="ORF">MEDL_18001</name>
</gene>
<evidence type="ECO:0000256" key="1">
    <source>
        <dbReference type="ARBA" id="ARBA00023172"/>
    </source>
</evidence>
<dbReference type="PANTHER" id="PTHR21446">
    <property type="entry name" value="DUF3504 DOMAIN-CONTAINING PROTEIN"/>
    <property type="match status" value="1"/>
</dbReference>